<dbReference type="AlphaFoldDB" id="A0A3D8Y502"/>
<feature type="domain" description="Outer membrane protein beta-barrel" evidence="6">
    <location>
        <begin position="388"/>
        <end position="787"/>
    </location>
</feature>
<feature type="chain" id="PRO_5017670444" evidence="4">
    <location>
        <begin position="25"/>
        <end position="810"/>
    </location>
</feature>
<dbReference type="Gene3D" id="2.170.130.10">
    <property type="entry name" value="TonB-dependent receptor, plug domain"/>
    <property type="match status" value="1"/>
</dbReference>
<organism evidence="7 8">
    <name type="scientific">Dyadobacter luteus</name>
    <dbReference type="NCBI Taxonomy" id="2259619"/>
    <lineage>
        <taxon>Bacteria</taxon>
        <taxon>Pseudomonadati</taxon>
        <taxon>Bacteroidota</taxon>
        <taxon>Cytophagia</taxon>
        <taxon>Cytophagales</taxon>
        <taxon>Spirosomataceae</taxon>
        <taxon>Dyadobacter</taxon>
    </lineage>
</organism>
<gene>
    <name evidence="7" type="ORF">DSL64_23465</name>
</gene>
<keyword evidence="2" id="KW-0472">Membrane</keyword>
<comment type="caution">
    <text evidence="7">The sequence shown here is derived from an EMBL/GenBank/DDBJ whole genome shotgun (WGS) entry which is preliminary data.</text>
</comment>
<reference evidence="7 8" key="1">
    <citation type="submission" date="2018-07" db="EMBL/GenBank/DDBJ databases">
        <title>Dyadobacter roseus sp. nov., isolated from rose rhizosphere soil.</title>
        <authorList>
            <person name="Chen L."/>
        </authorList>
    </citation>
    <scope>NUCLEOTIDE SEQUENCE [LARGE SCALE GENOMIC DNA]</scope>
    <source>
        <strain evidence="7 8">RS19</strain>
    </source>
</reference>
<dbReference type="Gene3D" id="2.40.170.20">
    <property type="entry name" value="TonB-dependent receptor, beta-barrel domain"/>
    <property type="match status" value="1"/>
</dbReference>
<dbReference type="InterPro" id="IPR036942">
    <property type="entry name" value="Beta-barrel_TonB_sf"/>
</dbReference>
<evidence type="ECO:0000313" key="8">
    <source>
        <dbReference type="Proteomes" id="UP000256373"/>
    </source>
</evidence>
<dbReference type="Pfam" id="PF13620">
    <property type="entry name" value="CarboxypepD_reg"/>
    <property type="match status" value="1"/>
</dbReference>
<keyword evidence="8" id="KW-1185">Reference proteome</keyword>
<proteinExistence type="predicted"/>
<dbReference type="InterPro" id="IPR041700">
    <property type="entry name" value="OMP_b-brl_3"/>
</dbReference>
<dbReference type="RefSeq" id="WP_115833393.1">
    <property type="nucleotide sequence ID" value="NZ_QNUL01000027.1"/>
</dbReference>
<dbReference type="SUPFAM" id="SSF56935">
    <property type="entry name" value="Porins"/>
    <property type="match status" value="1"/>
</dbReference>
<comment type="subcellular location">
    <subcellularLocation>
        <location evidence="1">Cell outer membrane</location>
    </subcellularLocation>
</comment>
<feature type="signal peptide" evidence="4">
    <location>
        <begin position="1"/>
        <end position="24"/>
    </location>
</feature>
<name>A0A3D8Y502_9BACT</name>
<protein>
    <submittedName>
        <fullName evidence="7">TonB-dependent receptor</fullName>
    </submittedName>
</protein>
<dbReference type="OrthoDB" id="905812at2"/>
<evidence type="ECO:0000256" key="3">
    <source>
        <dbReference type="ARBA" id="ARBA00023237"/>
    </source>
</evidence>
<evidence type="ECO:0000259" key="5">
    <source>
        <dbReference type="Pfam" id="PF07715"/>
    </source>
</evidence>
<evidence type="ECO:0000256" key="4">
    <source>
        <dbReference type="SAM" id="SignalP"/>
    </source>
</evidence>
<keyword evidence="3" id="KW-0998">Cell outer membrane</keyword>
<dbReference type="InterPro" id="IPR008969">
    <property type="entry name" value="CarboxyPept-like_regulatory"/>
</dbReference>
<keyword evidence="7" id="KW-0675">Receptor</keyword>
<evidence type="ECO:0000256" key="1">
    <source>
        <dbReference type="ARBA" id="ARBA00004442"/>
    </source>
</evidence>
<dbReference type="EMBL" id="QNUL01000027">
    <property type="protein sequence ID" value="REA57491.1"/>
    <property type="molecule type" value="Genomic_DNA"/>
</dbReference>
<dbReference type="PANTHER" id="PTHR40980">
    <property type="entry name" value="PLUG DOMAIN-CONTAINING PROTEIN"/>
    <property type="match status" value="1"/>
</dbReference>
<dbReference type="Proteomes" id="UP000256373">
    <property type="component" value="Unassembled WGS sequence"/>
</dbReference>
<feature type="domain" description="TonB-dependent receptor plug" evidence="5">
    <location>
        <begin position="150"/>
        <end position="229"/>
    </location>
</feature>
<sequence length="810" mass="90840">MKTSMLLAQLMLLLLALLAFQKKAIGQNQNYRISGSVSDSVSGKYLDFITINLMTDRNTVIKADYTKTDGSFLFSGLKPLPYEVVIVGVGYKKKVVKADLSKSTELALGNIQMTSETVGLKEVTVSGTKQVIKQEIDRISYDLQADPESKVFSVLDMMRKVPYLSLDADNNIYLKGNADFKILINGKPSSMVERSYKDILRSMPASSIERIEVITTPPAKYDAEGLAGIINIITSKKVDNGINGSVNINERFPFGGPGVGGSVSARLGKWGMTAMAGGSVYNIPETYNTVTRITNSSTPTNLWQNSYNISKSRSGYIGYEVSYEVDTLNLISGQINFNGSKSSGTNAQWSVLNGSGEILQQYGLDNRNSGNGTGMDAALNYQKGFKADKNRLLTFSYRFFRFDNNQDADLAISERINYPLPDYRQLNDQSFSEQTIQVDYVYPYKKLNIEAGLKAIIRDNKSDFQYRQFTENSSDFEVVPGLSNKFANMQNVYGVYNTYQYNLKSWGFKAGARLEQTTMNADFISTESTMKQNYLNVIPSVSISKKFKKHNSGMNLGYSQRIQRPGIYQLNPFVDRSNPNFERTGNPNLRPALVHDFQIGYNRAAKGSLNFSGGGIFFTDLIFPVSVYDPVTNINRISFDNTGTARLFMANLSWNYPFTKRWNMNVNARAAHGKVHGTVNMQPVTNQGIMVQTNVSSGYRFEKNWRINANLNYTGPSINLQGSSNSYLFSSLSVSKDVVKDKLSLSASVNNPFTKFRQNYRYTSGPDFEQTDYRREYFRSFNVSANYKFGKLKDAIKKNKRGIRNDDVQN</sequence>
<dbReference type="InterPro" id="IPR012910">
    <property type="entry name" value="Plug_dom"/>
</dbReference>
<keyword evidence="4" id="KW-0732">Signal</keyword>
<dbReference type="Pfam" id="PF14905">
    <property type="entry name" value="OMP_b-brl_3"/>
    <property type="match status" value="1"/>
</dbReference>
<evidence type="ECO:0000259" key="6">
    <source>
        <dbReference type="Pfam" id="PF14905"/>
    </source>
</evidence>
<dbReference type="InterPro" id="IPR037066">
    <property type="entry name" value="Plug_dom_sf"/>
</dbReference>
<dbReference type="SUPFAM" id="SSF49464">
    <property type="entry name" value="Carboxypeptidase regulatory domain-like"/>
    <property type="match status" value="1"/>
</dbReference>
<evidence type="ECO:0000256" key="2">
    <source>
        <dbReference type="ARBA" id="ARBA00023136"/>
    </source>
</evidence>
<accession>A0A3D8Y502</accession>
<dbReference type="PANTHER" id="PTHR40980:SF4">
    <property type="entry name" value="TONB-DEPENDENT RECEPTOR-LIKE BETA-BARREL DOMAIN-CONTAINING PROTEIN"/>
    <property type="match status" value="1"/>
</dbReference>
<dbReference type="Pfam" id="PF07715">
    <property type="entry name" value="Plug"/>
    <property type="match status" value="1"/>
</dbReference>
<evidence type="ECO:0000313" key="7">
    <source>
        <dbReference type="EMBL" id="REA57491.1"/>
    </source>
</evidence>
<dbReference type="GO" id="GO:0009279">
    <property type="term" value="C:cell outer membrane"/>
    <property type="evidence" value="ECO:0007669"/>
    <property type="project" value="UniProtKB-SubCell"/>
</dbReference>